<gene>
    <name evidence="1" type="ORF">Enr10x_47490</name>
</gene>
<sequence length="70" mass="8212">MTDDEYKNIKKKPHYLYVVNLKTNNNKCWGFLCVDSNELTNISDDKKKKIKLLVAEHANHLQHLISLKTN</sequence>
<dbReference type="AlphaFoldDB" id="A0A517QCN7"/>
<accession>A0A517QCN7</accession>
<name>A0A517QCN7_9PLAN</name>
<dbReference type="EMBL" id="CP037421">
    <property type="protein sequence ID" value="QDT29396.1"/>
    <property type="molecule type" value="Genomic_DNA"/>
</dbReference>
<proteinExistence type="predicted"/>
<protein>
    <submittedName>
        <fullName evidence="1">Uncharacterized protein</fullName>
    </submittedName>
</protein>
<reference evidence="1 2" key="1">
    <citation type="submission" date="2019-03" db="EMBL/GenBank/DDBJ databases">
        <title>Deep-cultivation of Planctomycetes and their phenomic and genomic characterization uncovers novel biology.</title>
        <authorList>
            <person name="Wiegand S."/>
            <person name="Jogler M."/>
            <person name="Boedeker C."/>
            <person name="Pinto D."/>
            <person name="Vollmers J."/>
            <person name="Rivas-Marin E."/>
            <person name="Kohn T."/>
            <person name="Peeters S.H."/>
            <person name="Heuer A."/>
            <person name="Rast P."/>
            <person name="Oberbeckmann S."/>
            <person name="Bunk B."/>
            <person name="Jeske O."/>
            <person name="Meyerdierks A."/>
            <person name="Storesund J.E."/>
            <person name="Kallscheuer N."/>
            <person name="Luecker S."/>
            <person name="Lage O.M."/>
            <person name="Pohl T."/>
            <person name="Merkel B.J."/>
            <person name="Hornburger P."/>
            <person name="Mueller R.-W."/>
            <person name="Bruemmer F."/>
            <person name="Labrenz M."/>
            <person name="Spormann A.M."/>
            <person name="Op den Camp H."/>
            <person name="Overmann J."/>
            <person name="Amann R."/>
            <person name="Jetten M.S.M."/>
            <person name="Mascher T."/>
            <person name="Medema M.H."/>
            <person name="Devos D.P."/>
            <person name="Kaster A.-K."/>
            <person name="Ovreas L."/>
            <person name="Rohde M."/>
            <person name="Galperin M.Y."/>
            <person name="Jogler C."/>
        </authorList>
    </citation>
    <scope>NUCLEOTIDE SEQUENCE [LARGE SCALE GENOMIC DNA]</scope>
    <source>
        <strain evidence="1 2">Enr10</strain>
    </source>
</reference>
<dbReference type="Proteomes" id="UP000315647">
    <property type="component" value="Chromosome"/>
</dbReference>
<accession>A0A518ACH7</accession>
<keyword evidence="2" id="KW-1185">Reference proteome</keyword>
<evidence type="ECO:0000313" key="1">
    <source>
        <dbReference type="EMBL" id="QDT29396.1"/>
    </source>
</evidence>
<evidence type="ECO:0000313" key="2">
    <source>
        <dbReference type="Proteomes" id="UP000315647"/>
    </source>
</evidence>
<organism evidence="1 2">
    <name type="scientific">Gimesia panareensis</name>
    <dbReference type="NCBI Taxonomy" id="2527978"/>
    <lineage>
        <taxon>Bacteria</taxon>
        <taxon>Pseudomonadati</taxon>
        <taxon>Planctomycetota</taxon>
        <taxon>Planctomycetia</taxon>
        <taxon>Planctomycetales</taxon>
        <taxon>Planctomycetaceae</taxon>
        <taxon>Gimesia</taxon>
    </lineage>
</organism>